<comment type="similarity">
    <text evidence="1">Belongs to the 14-3-3 family.</text>
</comment>
<dbReference type="InParanoid" id="A0A2G5ECU8"/>
<keyword evidence="2" id="KW-0175">Coiled coil</keyword>
<dbReference type="InterPro" id="IPR000308">
    <property type="entry name" value="14-3-3"/>
</dbReference>
<gene>
    <name evidence="4" type="ORF">AQUCO_00900260v1</name>
</gene>
<dbReference type="Pfam" id="PF00244">
    <property type="entry name" value="14-3-3"/>
    <property type="match status" value="2"/>
</dbReference>
<dbReference type="EMBL" id="KZ305026">
    <property type="protein sequence ID" value="PIA53556.1"/>
    <property type="molecule type" value="Genomic_DNA"/>
</dbReference>
<dbReference type="SMART" id="SM00101">
    <property type="entry name" value="14_3_3"/>
    <property type="match status" value="1"/>
</dbReference>
<accession>A0A2G5ECU8</accession>
<reference evidence="4 5" key="1">
    <citation type="submission" date="2017-09" db="EMBL/GenBank/DDBJ databases">
        <title>WGS assembly of Aquilegia coerulea Goldsmith.</title>
        <authorList>
            <person name="Hodges S."/>
            <person name="Kramer E."/>
            <person name="Nordborg M."/>
            <person name="Tomkins J."/>
            <person name="Borevitz J."/>
            <person name="Derieg N."/>
            <person name="Yan J."/>
            <person name="Mihaltcheva S."/>
            <person name="Hayes R.D."/>
            <person name="Rokhsar D."/>
        </authorList>
    </citation>
    <scope>NUCLEOTIDE SEQUENCE [LARGE SCALE GENOMIC DNA]</scope>
    <source>
        <strain evidence="5">cv. Goldsmith</strain>
    </source>
</reference>
<name>A0A2G5ECU8_AQUCA</name>
<evidence type="ECO:0000313" key="4">
    <source>
        <dbReference type="EMBL" id="PIA53556.1"/>
    </source>
</evidence>
<dbReference type="Proteomes" id="UP000230069">
    <property type="component" value="Unassembled WGS sequence"/>
</dbReference>
<dbReference type="PRINTS" id="PR00305">
    <property type="entry name" value="1433ZETA"/>
</dbReference>
<dbReference type="Gene3D" id="1.20.190.20">
    <property type="entry name" value="14-3-3 domain"/>
    <property type="match status" value="2"/>
</dbReference>
<dbReference type="PANTHER" id="PTHR18860">
    <property type="entry name" value="14-3-3 PROTEIN"/>
    <property type="match status" value="1"/>
</dbReference>
<dbReference type="SUPFAM" id="SSF48445">
    <property type="entry name" value="14-3-3 protein"/>
    <property type="match status" value="2"/>
</dbReference>
<proteinExistence type="inferred from homology"/>
<evidence type="ECO:0000256" key="1">
    <source>
        <dbReference type="ARBA" id="ARBA00006141"/>
    </source>
</evidence>
<organism evidence="4 5">
    <name type="scientific">Aquilegia coerulea</name>
    <name type="common">Rocky mountain columbine</name>
    <dbReference type="NCBI Taxonomy" id="218851"/>
    <lineage>
        <taxon>Eukaryota</taxon>
        <taxon>Viridiplantae</taxon>
        <taxon>Streptophyta</taxon>
        <taxon>Embryophyta</taxon>
        <taxon>Tracheophyta</taxon>
        <taxon>Spermatophyta</taxon>
        <taxon>Magnoliopsida</taxon>
        <taxon>Ranunculales</taxon>
        <taxon>Ranunculaceae</taxon>
        <taxon>Thalictroideae</taxon>
        <taxon>Aquilegia</taxon>
    </lineage>
</organism>
<evidence type="ECO:0000313" key="5">
    <source>
        <dbReference type="Proteomes" id="UP000230069"/>
    </source>
</evidence>
<sequence>MEMPTDSDSSHEDHIYMAKLAKLSMRFEDMVGFLEKVATTIPIEDLTQEEVYLMSLAYKNVIMTKRDSWRTLFFIMKKEKTKWKEESVENTKGGYVPAAAKIRIVKQYYSKIGYELRNLCYPIVGILQLGKFSFLNEALPDDSRIIHARQLDYSMLLADSRFECYETQMYDGIINVLESCFLPLKMSAESTAYLFSEYYNLIRQAGIKKKLNKFKNSKIDIAELASKLSHDEKFYLANLAEKANRYEETLKIMEKLAEDINVENLTVEERDLLLVAYKNVMETRWASLKIIVSIEMKEKSKGSKYFTTIMRYRGKIESELTTIFSGFSKLFRSHIPSESKHFLLEQSEMFVDSHQLSLHDLTFDRAKQAFKEDKAGEHFISEGYLSCEETFEKSKKLMQHLPKLIDGLRGSLWNT</sequence>
<dbReference type="InterPro" id="IPR023410">
    <property type="entry name" value="14-3-3_domain"/>
</dbReference>
<evidence type="ECO:0000259" key="3">
    <source>
        <dbReference type="SMART" id="SM00101"/>
    </source>
</evidence>
<feature type="coiled-coil region" evidence="2">
    <location>
        <begin position="236"/>
        <end position="263"/>
    </location>
</feature>
<dbReference type="AlphaFoldDB" id="A0A2G5ECU8"/>
<protein>
    <recommendedName>
        <fullName evidence="3">14-3-3 domain-containing protein</fullName>
    </recommendedName>
</protein>
<dbReference type="STRING" id="218851.A0A2G5ECU8"/>
<feature type="domain" description="14-3-3" evidence="3">
    <location>
        <begin position="230"/>
        <end position="410"/>
    </location>
</feature>
<evidence type="ECO:0000256" key="2">
    <source>
        <dbReference type="SAM" id="Coils"/>
    </source>
</evidence>
<keyword evidence="5" id="KW-1185">Reference proteome</keyword>
<dbReference type="InterPro" id="IPR036815">
    <property type="entry name" value="14-3-3_dom_sf"/>
</dbReference>